<evidence type="ECO:0000256" key="2">
    <source>
        <dbReference type="ARBA" id="ARBA00022692"/>
    </source>
</evidence>
<organism evidence="6 7">
    <name type="scientific">Bifidobacterium longum subsp. longum</name>
    <dbReference type="NCBI Taxonomy" id="1679"/>
    <lineage>
        <taxon>Bacteria</taxon>
        <taxon>Bacillati</taxon>
        <taxon>Actinomycetota</taxon>
        <taxon>Actinomycetes</taxon>
        <taxon>Bifidobacteriales</taxon>
        <taxon>Bifidobacteriaceae</taxon>
        <taxon>Bifidobacterium</taxon>
    </lineage>
</organism>
<dbReference type="InterPro" id="IPR023298">
    <property type="entry name" value="ATPase_P-typ_TM_dom_sf"/>
</dbReference>
<dbReference type="PRINTS" id="PR00121">
    <property type="entry name" value="NAKATPASE"/>
</dbReference>
<evidence type="ECO:0000313" key="7">
    <source>
        <dbReference type="Proteomes" id="UP001221506"/>
    </source>
</evidence>
<dbReference type="InterPro" id="IPR023299">
    <property type="entry name" value="ATPase_P-typ_cyto_dom_N"/>
</dbReference>
<evidence type="ECO:0000256" key="1">
    <source>
        <dbReference type="ARBA" id="ARBA00004127"/>
    </source>
</evidence>
<feature type="region of interest" description="Disordered" evidence="5">
    <location>
        <begin position="199"/>
        <end position="246"/>
    </location>
</feature>
<accession>A0ABD7WNK1</accession>
<dbReference type="PANTHER" id="PTHR42861">
    <property type="entry name" value="CALCIUM-TRANSPORTING ATPASE"/>
    <property type="match status" value="1"/>
</dbReference>
<keyword evidence="2" id="KW-0812">Transmembrane</keyword>
<comment type="subcellular location">
    <subcellularLocation>
        <location evidence="1">Endomembrane system</location>
        <topology evidence="1">Multi-pass membrane protein</topology>
    </subcellularLocation>
</comment>
<proteinExistence type="predicted"/>
<keyword evidence="3" id="KW-1133">Transmembrane helix</keyword>
<sequence length="246" mass="26414">MLPLIVTVCLSRGARAMASGKAIVRRLDAIETLGGMDVLCVDKTGTLTSGVIKLDRAQSMSGLNSSYVLHAAWLTTLIPHTTSNPWDDAIVAVEGDSANDTGDVQVEGGTPFDPRRRRATVIVAKSHHHADREHTGGSDISETSGAGAGTSGNVSRIMVVKDAVSEMLPRCDTVMRNGTAEPPTDRRLHPLARPRAHQTVARLDESSTIPSKPRNGCVITSKKRPQPLIYSPRPDIKITHHPNITQ</sequence>
<dbReference type="SUPFAM" id="SSF81660">
    <property type="entry name" value="Metal cation-transporting ATPase, ATP-binding domain N"/>
    <property type="match status" value="1"/>
</dbReference>
<dbReference type="RefSeq" id="WP_241958782.1">
    <property type="nucleotide sequence ID" value="NZ_CP118598.1"/>
</dbReference>
<feature type="region of interest" description="Disordered" evidence="5">
    <location>
        <begin position="125"/>
        <end position="151"/>
    </location>
</feature>
<evidence type="ECO:0000256" key="5">
    <source>
        <dbReference type="SAM" id="MobiDB-lite"/>
    </source>
</evidence>
<evidence type="ECO:0000256" key="4">
    <source>
        <dbReference type="ARBA" id="ARBA00023136"/>
    </source>
</evidence>
<dbReference type="Gene3D" id="3.40.50.1000">
    <property type="entry name" value="HAD superfamily/HAD-like"/>
    <property type="match status" value="1"/>
</dbReference>
<dbReference type="Proteomes" id="UP001221506">
    <property type="component" value="Chromosome"/>
</dbReference>
<dbReference type="PROSITE" id="PS00154">
    <property type="entry name" value="ATPASE_E1_E2"/>
    <property type="match status" value="1"/>
</dbReference>
<protein>
    <submittedName>
        <fullName evidence="6">Uncharacterized protein</fullName>
    </submittedName>
</protein>
<dbReference type="GO" id="GO:0012505">
    <property type="term" value="C:endomembrane system"/>
    <property type="evidence" value="ECO:0007669"/>
    <property type="project" value="UniProtKB-SubCell"/>
</dbReference>
<dbReference type="InterPro" id="IPR023214">
    <property type="entry name" value="HAD_sf"/>
</dbReference>
<gene>
    <name evidence="6" type="ORF">PWA56_02190</name>
</gene>
<dbReference type="Gene3D" id="3.40.1110.10">
    <property type="entry name" value="Calcium-transporting ATPase, cytoplasmic domain N"/>
    <property type="match status" value="1"/>
</dbReference>
<dbReference type="AlphaFoldDB" id="A0ABD7WNK1"/>
<reference evidence="6 7" key="1">
    <citation type="submission" date="2023-02" db="EMBL/GenBank/DDBJ databases">
        <authorList>
            <person name="Pan L."/>
        </authorList>
    </citation>
    <scope>NUCLEOTIDE SEQUENCE [LARGE SCALE GENOMIC DNA]</scope>
    <source>
        <strain evidence="6 7">F2</strain>
    </source>
</reference>
<evidence type="ECO:0000313" key="6">
    <source>
        <dbReference type="EMBL" id="WDY41382.1"/>
    </source>
</evidence>
<name>A0ABD7WNK1_BIFLL</name>
<dbReference type="InterPro" id="IPR018303">
    <property type="entry name" value="ATPase_P-typ_P_site"/>
</dbReference>
<dbReference type="Gene3D" id="1.20.1110.10">
    <property type="entry name" value="Calcium-transporting ATPase, transmembrane domain"/>
    <property type="match status" value="1"/>
</dbReference>
<evidence type="ECO:0000256" key="3">
    <source>
        <dbReference type="ARBA" id="ARBA00022989"/>
    </source>
</evidence>
<keyword evidence="4" id="KW-0472">Membrane</keyword>
<dbReference type="SUPFAM" id="SSF81665">
    <property type="entry name" value="Calcium ATPase, transmembrane domain M"/>
    <property type="match status" value="1"/>
</dbReference>
<dbReference type="EMBL" id="CP118598">
    <property type="protein sequence ID" value="WDY41382.1"/>
    <property type="molecule type" value="Genomic_DNA"/>
</dbReference>